<dbReference type="Gene3D" id="1.10.510.10">
    <property type="entry name" value="Transferase(Phosphotransferase) domain 1"/>
    <property type="match status" value="1"/>
</dbReference>
<protein>
    <recommendedName>
        <fullName evidence="2">IkappaB kinase</fullName>
        <ecNumber evidence="2">2.7.11.10</ecNumber>
    </recommendedName>
</protein>
<comment type="subcellular location">
    <subcellularLocation>
        <location evidence="1">Cytoplasm</location>
    </subcellularLocation>
</comment>
<dbReference type="Pfam" id="PF00069">
    <property type="entry name" value="Pkinase"/>
    <property type="match status" value="1"/>
</dbReference>
<name>A0A8K0D7I8_IGNLU</name>
<dbReference type="GO" id="GO:0045944">
    <property type="term" value="P:positive regulation of transcription by RNA polymerase II"/>
    <property type="evidence" value="ECO:0007669"/>
    <property type="project" value="TreeGrafter"/>
</dbReference>
<evidence type="ECO:0000313" key="11">
    <source>
        <dbReference type="EMBL" id="KAF2900654.1"/>
    </source>
</evidence>
<dbReference type="InterPro" id="IPR011009">
    <property type="entry name" value="Kinase-like_dom_sf"/>
</dbReference>
<dbReference type="EC" id="2.7.11.10" evidence="2"/>
<feature type="domain" description="Protein kinase" evidence="10">
    <location>
        <begin position="22"/>
        <end position="327"/>
    </location>
</feature>
<dbReference type="PROSITE" id="PS50011">
    <property type="entry name" value="PROTEIN_KINASE_DOM"/>
    <property type="match status" value="1"/>
</dbReference>
<evidence type="ECO:0000256" key="4">
    <source>
        <dbReference type="ARBA" id="ARBA00022527"/>
    </source>
</evidence>
<dbReference type="SUPFAM" id="SSF56112">
    <property type="entry name" value="Protein kinase-like (PK-like)"/>
    <property type="match status" value="1"/>
</dbReference>
<dbReference type="EMBL" id="VTPC01002077">
    <property type="protein sequence ID" value="KAF2900654.1"/>
    <property type="molecule type" value="Genomic_DNA"/>
</dbReference>
<dbReference type="InterPro" id="IPR000719">
    <property type="entry name" value="Prot_kinase_dom"/>
</dbReference>
<sequence>MFKNKNLTSVDDMGEPLRVGEWERKNLLGSGGFGTVYLWTCKTTGESLAIKKCKWRLQDNLTPKQKERWSLEVEMMRKTQNENIVGYRKMPEILEKALLNCNLSGVPILSMEYCRLGSLRDMLSIPENCCGICESEVINILKDTSNALKYLHKLNITHRDFKPENIVLQECNRRKSGRIYKLIDLGYAKEIGDSTVSFVGTLQYLAPEIFQKQNYDNSVDYWSFGITAFEIICGIRPFLPNYAPIESFKEVKKKASDVISIHFTHTGDMKSSKELLRETSINMYLKQNMEKWFQSVLQYEPEKRGFIDNRNINVFEKLQEIISKKFITVFSVYTYEFYSYEVDEGTLYSTLQDWISRDVKIYKMDQFLIPSKIIESNYVLDYCVEENSEPSLFIFKKDTCINENLRTNLPKLIRAFFENLQTEFKFGTFRLLHVQVIYFILQEMKHLNALISSICGLYDYLQHSYTVENKLFVDIKSLIKSFLSEIEFYNKIETMLNMKMYKHAKDDNNVKLNKYLLEYKNYMHQLQEIIDVINAVSQRHYKVITRNHHLLHASDLVLAKLREYDFKSLLQQAVKCYEEVLKTNPNKNLTGSIDILNITSSTIKIRDEILHNERMQNLLKACTKFSKELNKLITGMKRINESTKKIKEDVRQNVIKRLEILQDKSYNVVDISIEAKTLIDVNVLLRYELQELMNASTLKYKTTLDIDEEISLCDSIENGFDY</sequence>
<evidence type="ECO:0000256" key="1">
    <source>
        <dbReference type="ARBA" id="ARBA00004496"/>
    </source>
</evidence>
<evidence type="ECO:0000256" key="3">
    <source>
        <dbReference type="ARBA" id="ARBA00022490"/>
    </source>
</evidence>
<gene>
    <name evidence="11" type="ORF">ILUMI_05533</name>
</gene>
<dbReference type="AlphaFoldDB" id="A0A8K0D7I8"/>
<comment type="catalytic activity">
    <reaction evidence="9">
        <text>L-seryl-[I-kappa-B protein] + ATP = O-phospho-L-seryl-[I-kappa-B protein] + ADP + H(+)</text>
        <dbReference type="Rhea" id="RHEA:19073"/>
        <dbReference type="Rhea" id="RHEA-COMP:13698"/>
        <dbReference type="Rhea" id="RHEA-COMP:13699"/>
        <dbReference type="ChEBI" id="CHEBI:15378"/>
        <dbReference type="ChEBI" id="CHEBI:29999"/>
        <dbReference type="ChEBI" id="CHEBI:30616"/>
        <dbReference type="ChEBI" id="CHEBI:83421"/>
        <dbReference type="ChEBI" id="CHEBI:456216"/>
        <dbReference type="EC" id="2.7.11.10"/>
    </reaction>
</comment>
<proteinExistence type="predicted"/>
<comment type="caution">
    <text evidence="11">The sequence shown here is derived from an EMBL/GenBank/DDBJ whole genome shotgun (WGS) entry which is preliminary data.</text>
</comment>
<evidence type="ECO:0000256" key="5">
    <source>
        <dbReference type="ARBA" id="ARBA00022679"/>
    </source>
</evidence>
<dbReference type="InterPro" id="IPR008271">
    <property type="entry name" value="Ser/Thr_kinase_AS"/>
</dbReference>
<keyword evidence="3" id="KW-0963">Cytoplasm</keyword>
<keyword evidence="5" id="KW-0808">Transferase</keyword>
<dbReference type="GO" id="GO:0008385">
    <property type="term" value="C:IkappaB kinase complex"/>
    <property type="evidence" value="ECO:0007669"/>
    <property type="project" value="TreeGrafter"/>
</dbReference>
<accession>A0A8K0D7I8</accession>
<evidence type="ECO:0000256" key="7">
    <source>
        <dbReference type="ARBA" id="ARBA00022777"/>
    </source>
</evidence>
<evidence type="ECO:0000259" key="10">
    <source>
        <dbReference type="PROSITE" id="PS50011"/>
    </source>
</evidence>
<keyword evidence="4" id="KW-0723">Serine/threonine-protein kinase</keyword>
<evidence type="ECO:0000256" key="9">
    <source>
        <dbReference type="ARBA" id="ARBA00048789"/>
    </source>
</evidence>
<dbReference type="OrthoDB" id="267381at2759"/>
<dbReference type="PANTHER" id="PTHR22969:SF17">
    <property type="entry name" value="INHIBITOR OF NUCLEAR FACTOR KAPPA-B KINASE SUBUNIT BETA"/>
    <property type="match status" value="1"/>
</dbReference>
<dbReference type="PROSITE" id="PS00108">
    <property type="entry name" value="PROTEIN_KINASE_ST"/>
    <property type="match status" value="1"/>
</dbReference>
<keyword evidence="12" id="KW-1185">Reference proteome</keyword>
<evidence type="ECO:0000256" key="2">
    <source>
        <dbReference type="ARBA" id="ARBA00012442"/>
    </source>
</evidence>
<evidence type="ECO:0000313" key="12">
    <source>
        <dbReference type="Proteomes" id="UP000801492"/>
    </source>
</evidence>
<evidence type="ECO:0000256" key="6">
    <source>
        <dbReference type="ARBA" id="ARBA00022741"/>
    </source>
</evidence>
<dbReference type="GO" id="GO:0033209">
    <property type="term" value="P:tumor necrosis factor-mediated signaling pathway"/>
    <property type="evidence" value="ECO:0007669"/>
    <property type="project" value="TreeGrafter"/>
</dbReference>
<dbReference type="InterPro" id="IPR051180">
    <property type="entry name" value="IKK"/>
</dbReference>
<keyword evidence="7" id="KW-0418">Kinase</keyword>
<dbReference type="GO" id="GO:0005524">
    <property type="term" value="F:ATP binding"/>
    <property type="evidence" value="ECO:0007669"/>
    <property type="project" value="UniProtKB-KW"/>
</dbReference>
<dbReference type="Proteomes" id="UP000801492">
    <property type="component" value="Unassembled WGS sequence"/>
</dbReference>
<evidence type="ECO:0000256" key="8">
    <source>
        <dbReference type="ARBA" id="ARBA00022840"/>
    </source>
</evidence>
<dbReference type="PANTHER" id="PTHR22969">
    <property type="entry name" value="IKB KINASE"/>
    <property type="match status" value="1"/>
</dbReference>
<keyword evidence="6" id="KW-0547">Nucleotide-binding</keyword>
<dbReference type="GO" id="GO:0008384">
    <property type="term" value="F:IkappaB kinase activity"/>
    <property type="evidence" value="ECO:0007669"/>
    <property type="project" value="UniProtKB-EC"/>
</dbReference>
<reference evidence="11" key="1">
    <citation type="submission" date="2019-08" db="EMBL/GenBank/DDBJ databases">
        <title>The genome of the North American firefly Photinus pyralis.</title>
        <authorList>
            <consortium name="Photinus pyralis genome working group"/>
            <person name="Fallon T.R."/>
            <person name="Sander Lower S.E."/>
            <person name="Weng J.-K."/>
        </authorList>
    </citation>
    <scope>NUCLEOTIDE SEQUENCE</scope>
    <source>
        <strain evidence="11">TRF0915ILg1</strain>
        <tissue evidence="11">Whole body</tissue>
    </source>
</reference>
<keyword evidence="8" id="KW-0067">ATP-binding</keyword>
<organism evidence="11 12">
    <name type="scientific">Ignelater luminosus</name>
    <name type="common">Cucubano</name>
    <name type="synonym">Pyrophorus luminosus</name>
    <dbReference type="NCBI Taxonomy" id="2038154"/>
    <lineage>
        <taxon>Eukaryota</taxon>
        <taxon>Metazoa</taxon>
        <taxon>Ecdysozoa</taxon>
        <taxon>Arthropoda</taxon>
        <taxon>Hexapoda</taxon>
        <taxon>Insecta</taxon>
        <taxon>Pterygota</taxon>
        <taxon>Neoptera</taxon>
        <taxon>Endopterygota</taxon>
        <taxon>Coleoptera</taxon>
        <taxon>Polyphaga</taxon>
        <taxon>Elateriformia</taxon>
        <taxon>Elateroidea</taxon>
        <taxon>Elateridae</taxon>
        <taxon>Agrypninae</taxon>
        <taxon>Pyrophorini</taxon>
        <taxon>Ignelater</taxon>
    </lineage>
</organism>